<dbReference type="EMBL" id="FOCE01000013">
    <property type="protein sequence ID" value="SEO15462.1"/>
    <property type="molecule type" value="Genomic_DNA"/>
</dbReference>
<comment type="function">
    <text evidence="1 7">Catalyzes the conversion of D-ribulose 5-phosphate to formate and 3,4-dihydroxy-2-butanone 4-phosphate.</text>
</comment>
<name>A0A1H8MDH4_9RHOB</name>
<dbReference type="InterPro" id="IPR017945">
    <property type="entry name" value="DHBP_synth_RibB-like_a/b_dom"/>
</dbReference>
<dbReference type="PANTHER" id="PTHR21327:SF18">
    <property type="entry name" value="3,4-DIHYDROXY-2-BUTANONE 4-PHOSPHATE SYNTHASE"/>
    <property type="match status" value="1"/>
</dbReference>
<keyword evidence="5 7" id="KW-0686">Riboflavin biosynthesis</keyword>
<organism evidence="8 9">
    <name type="scientific">Gemmobacter aquatilis</name>
    <dbReference type="NCBI Taxonomy" id="933059"/>
    <lineage>
        <taxon>Bacteria</taxon>
        <taxon>Pseudomonadati</taxon>
        <taxon>Pseudomonadota</taxon>
        <taxon>Alphaproteobacteria</taxon>
        <taxon>Rhodobacterales</taxon>
        <taxon>Paracoccaceae</taxon>
        <taxon>Gemmobacter</taxon>
    </lineage>
</organism>
<dbReference type="OrthoDB" id="9793111at2"/>
<dbReference type="AlphaFoldDB" id="A0A1H8MDH4"/>
<evidence type="ECO:0000256" key="4">
    <source>
        <dbReference type="ARBA" id="ARBA00018836"/>
    </source>
</evidence>
<protein>
    <recommendedName>
        <fullName evidence="4 7">3,4-dihydroxy-2-butanone 4-phosphate synthase</fullName>
        <shortName evidence="7">DHBP synthase</shortName>
        <ecNumber evidence="3 7">4.1.99.12</ecNumber>
    </recommendedName>
</protein>
<dbReference type="GO" id="GO:0009231">
    <property type="term" value="P:riboflavin biosynthetic process"/>
    <property type="evidence" value="ECO:0007669"/>
    <property type="project" value="UniProtKB-UniPathway"/>
</dbReference>
<dbReference type="Proteomes" id="UP000198761">
    <property type="component" value="Unassembled WGS sequence"/>
</dbReference>
<keyword evidence="7" id="KW-0464">Manganese</keyword>
<dbReference type="InterPro" id="IPR000422">
    <property type="entry name" value="DHBP_synthase_RibB"/>
</dbReference>
<dbReference type="SUPFAM" id="SSF55821">
    <property type="entry name" value="YrdC/RibB"/>
    <property type="match status" value="1"/>
</dbReference>
<comment type="similarity">
    <text evidence="7">Belongs to the DHBP synthase family.</text>
</comment>
<evidence type="ECO:0000256" key="7">
    <source>
        <dbReference type="RuleBase" id="RU003843"/>
    </source>
</evidence>
<keyword evidence="7" id="KW-0460">Magnesium</keyword>
<dbReference type="NCBIfam" id="TIGR00506">
    <property type="entry name" value="ribB"/>
    <property type="match status" value="1"/>
</dbReference>
<accession>A0A1H8MDH4</accession>
<dbReference type="PANTHER" id="PTHR21327">
    <property type="entry name" value="GTP CYCLOHYDROLASE II-RELATED"/>
    <property type="match status" value="1"/>
</dbReference>
<dbReference type="GO" id="GO:0008686">
    <property type="term" value="F:3,4-dihydroxy-2-butanone-4-phosphate synthase activity"/>
    <property type="evidence" value="ECO:0007669"/>
    <property type="project" value="UniProtKB-EC"/>
</dbReference>
<keyword evidence="6 7" id="KW-0479">Metal-binding</keyword>
<dbReference type="RefSeq" id="WP_091303394.1">
    <property type="nucleotide sequence ID" value="NZ_FOCE01000013.1"/>
</dbReference>
<evidence type="ECO:0000313" key="8">
    <source>
        <dbReference type="EMBL" id="SEO15462.1"/>
    </source>
</evidence>
<comment type="subunit">
    <text evidence="7">Homodimer.</text>
</comment>
<evidence type="ECO:0000313" key="9">
    <source>
        <dbReference type="Proteomes" id="UP000198761"/>
    </source>
</evidence>
<dbReference type="UniPathway" id="UPA00275">
    <property type="reaction ID" value="UER00399"/>
</dbReference>
<dbReference type="Gene3D" id="3.90.870.10">
    <property type="entry name" value="DHBP synthase"/>
    <property type="match status" value="1"/>
</dbReference>
<evidence type="ECO:0000256" key="5">
    <source>
        <dbReference type="ARBA" id="ARBA00022619"/>
    </source>
</evidence>
<comment type="catalytic activity">
    <reaction evidence="7">
        <text>D-ribulose 5-phosphate = (2S)-2-hydroxy-3-oxobutyl phosphate + formate + H(+)</text>
        <dbReference type="Rhea" id="RHEA:18457"/>
        <dbReference type="ChEBI" id="CHEBI:15378"/>
        <dbReference type="ChEBI" id="CHEBI:15740"/>
        <dbReference type="ChEBI" id="CHEBI:58121"/>
        <dbReference type="ChEBI" id="CHEBI:58830"/>
        <dbReference type="EC" id="4.1.99.12"/>
    </reaction>
</comment>
<comment type="pathway">
    <text evidence="2 7">Cofactor biosynthesis; riboflavin biosynthesis; 2-hydroxy-3-oxobutyl phosphate from D-ribulose 5-phosphate: step 1/1.</text>
</comment>
<evidence type="ECO:0000256" key="3">
    <source>
        <dbReference type="ARBA" id="ARBA00012153"/>
    </source>
</evidence>
<keyword evidence="7" id="KW-0456">Lyase</keyword>
<keyword evidence="9" id="KW-1185">Reference proteome</keyword>
<gene>
    <name evidence="8" type="ORF">SAMN04488103_11318</name>
</gene>
<evidence type="ECO:0000256" key="1">
    <source>
        <dbReference type="ARBA" id="ARBA00002284"/>
    </source>
</evidence>
<dbReference type="STRING" id="933059.SAMN04488103_11318"/>
<dbReference type="GO" id="GO:0005829">
    <property type="term" value="C:cytosol"/>
    <property type="evidence" value="ECO:0007669"/>
    <property type="project" value="TreeGrafter"/>
</dbReference>
<sequence>MNIDKVILASDQAGYFSDTQPDKRVSLAIDIIAAGGMVIVVDDDSRENEGDLIASAATITPEMVAFMVNHSTGILCAAMSGTRADALHLPPMVANNDDPHATAFTVTCDAKACGTGVSAKDRTLSFHTLSAEIADPTALRRPGHIFPLRAREGGVLTREGHTEAAFDLVRLAGHVPVGVLCEMVNRDGSMMAGDQIDVFAERHGLLKISVAEMIDWRRQRGDL</sequence>
<dbReference type="EC" id="4.1.99.12" evidence="3 7"/>
<proteinExistence type="inferred from homology"/>
<dbReference type="GO" id="GO:0046872">
    <property type="term" value="F:metal ion binding"/>
    <property type="evidence" value="ECO:0007669"/>
    <property type="project" value="UniProtKB-KW"/>
</dbReference>
<comment type="cofactor">
    <cofactor evidence="7">
        <name>Mg(2+)</name>
        <dbReference type="ChEBI" id="CHEBI:18420"/>
    </cofactor>
    <cofactor evidence="7">
        <name>Mn(2+)</name>
        <dbReference type="ChEBI" id="CHEBI:29035"/>
    </cofactor>
    <text evidence="7">Binds 2 divalent metal cations per subunit. Magnesium or manganese.</text>
</comment>
<evidence type="ECO:0000256" key="6">
    <source>
        <dbReference type="ARBA" id="ARBA00022723"/>
    </source>
</evidence>
<evidence type="ECO:0000256" key="2">
    <source>
        <dbReference type="ARBA" id="ARBA00004904"/>
    </source>
</evidence>
<reference evidence="8 9" key="1">
    <citation type="submission" date="2016-10" db="EMBL/GenBank/DDBJ databases">
        <authorList>
            <person name="de Groot N.N."/>
        </authorList>
    </citation>
    <scope>NUCLEOTIDE SEQUENCE [LARGE SCALE GENOMIC DNA]</scope>
    <source>
        <strain evidence="8 9">DSM 3857</strain>
    </source>
</reference>
<dbReference type="Pfam" id="PF00926">
    <property type="entry name" value="DHBP_synthase"/>
    <property type="match status" value="1"/>
</dbReference>